<dbReference type="InterPro" id="IPR050168">
    <property type="entry name" value="AAA_ATPase_domain"/>
</dbReference>
<dbReference type="GO" id="GO:0016887">
    <property type="term" value="F:ATP hydrolysis activity"/>
    <property type="evidence" value="ECO:0007669"/>
    <property type="project" value="InterPro"/>
</dbReference>
<name>A0A7S0FKX7_9STRA</name>
<keyword evidence="1" id="KW-0547">Nucleotide-binding</keyword>
<dbReference type="InterPro" id="IPR027417">
    <property type="entry name" value="P-loop_NTPase"/>
</dbReference>
<dbReference type="Pfam" id="PF00004">
    <property type="entry name" value="AAA"/>
    <property type="match status" value="1"/>
</dbReference>
<evidence type="ECO:0000313" key="4">
    <source>
        <dbReference type="EMBL" id="CAD8366796.1"/>
    </source>
</evidence>
<dbReference type="InterPro" id="IPR003959">
    <property type="entry name" value="ATPase_AAA_core"/>
</dbReference>
<evidence type="ECO:0000256" key="2">
    <source>
        <dbReference type="ARBA" id="ARBA00022840"/>
    </source>
</evidence>
<dbReference type="PANTHER" id="PTHR23077:SF27">
    <property type="entry name" value="ATPASE FAMILY GENE 2 PROTEIN HOMOLOG A"/>
    <property type="match status" value="1"/>
</dbReference>
<dbReference type="SUPFAM" id="SSF52540">
    <property type="entry name" value="P-loop containing nucleoside triphosphate hydrolases"/>
    <property type="match status" value="2"/>
</dbReference>
<gene>
    <name evidence="4" type="ORF">MPOL1434_LOCUS4095</name>
</gene>
<dbReference type="GO" id="GO:0005524">
    <property type="term" value="F:ATP binding"/>
    <property type="evidence" value="ECO:0007669"/>
    <property type="project" value="UniProtKB-KW"/>
</dbReference>
<proteinExistence type="predicted"/>
<dbReference type="AlphaFoldDB" id="A0A7S0FKX7"/>
<organism evidence="4">
    <name type="scientific">Minutocellus polymorphus</name>
    <dbReference type="NCBI Taxonomy" id="265543"/>
    <lineage>
        <taxon>Eukaryota</taxon>
        <taxon>Sar</taxon>
        <taxon>Stramenopiles</taxon>
        <taxon>Ochrophyta</taxon>
        <taxon>Bacillariophyta</taxon>
        <taxon>Mediophyceae</taxon>
        <taxon>Cymatosirophycidae</taxon>
        <taxon>Cymatosirales</taxon>
        <taxon>Cymatosiraceae</taxon>
        <taxon>Minutocellus</taxon>
    </lineage>
</organism>
<feature type="domain" description="AAA+ ATPase" evidence="3">
    <location>
        <begin position="590"/>
        <end position="735"/>
    </location>
</feature>
<dbReference type="InterPro" id="IPR003593">
    <property type="entry name" value="AAA+_ATPase"/>
</dbReference>
<reference evidence="4" key="1">
    <citation type="submission" date="2021-01" db="EMBL/GenBank/DDBJ databases">
        <authorList>
            <person name="Corre E."/>
            <person name="Pelletier E."/>
            <person name="Niang G."/>
            <person name="Scheremetjew M."/>
            <person name="Finn R."/>
            <person name="Kale V."/>
            <person name="Holt S."/>
            <person name="Cochrane G."/>
            <person name="Meng A."/>
            <person name="Brown T."/>
            <person name="Cohen L."/>
        </authorList>
    </citation>
    <scope>NUCLEOTIDE SEQUENCE</scope>
    <source>
        <strain evidence="4">CCMP3303</strain>
    </source>
</reference>
<evidence type="ECO:0000256" key="1">
    <source>
        <dbReference type="ARBA" id="ARBA00022741"/>
    </source>
</evidence>
<protein>
    <recommendedName>
        <fullName evidence="3">AAA+ ATPase domain-containing protein</fullName>
    </recommendedName>
</protein>
<evidence type="ECO:0000259" key="3">
    <source>
        <dbReference type="SMART" id="SM00382"/>
    </source>
</evidence>
<dbReference type="GO" id="GO:0005737">
    <property type="term" value="C:cytoplasm"/>
    <property type="evidence" value="ECO:0007669"/>
    <property type="project" value="TreeGrafter"/>
</dbReference>
<accession>A0A7S0FKX7</accession>
<dbReference type="Gene3D" id="3.40.50.300">
    <property type="entry name" value="P-loop containing nucleotide triphosphate hydrolases"/>
    <property type="match status" value="1"/>
</dbReference>
<dbReference type="SMART" id="SM00382">
    <property type="entry name" value="AAA"/>
    <property type="match status" value="2"/>
</dbReference>
<feature type="domain" description="AAA+ ATPase" evidence="3">
    <location>
        <begin position="250"/>
        <end position="424"/>
    </location>
</feature>
<keyword evidence="2" id="KW-0067">ATP-binding</keyword>
<sequence>MALINLVSSGRRRGRRRRKLTRRSEDRQFLSDCFSSRIDWIGRCCETPCSFDIIDSFGPLAETVAMIVHLAVWEKRELGKRGASLIDNVASKAIAELLFYFEISIREKLLTESRSNRSTKGKRLVFMRSLTNTICKRCVFLEGFAVHVCMLWWHFALSVLSYCDTNPCAGANWSACNSIWGAGLKRLGMRCIRDSAAVSTGLKGRFFHVKVEGCRLLLRRCGATPTCHGAFMSPNELSDFGDLPMSVQGESQFVLAHGKTGNGKTLRCDRLLRAFDPTSLGCRAGTMRARPDLSFDLLVGTTKRWSGRLLSLQAYLELPLNLISGDSLLILDDFDLTYFPLFKALSRDSERYFSPEGSKARGSVSTRPTVTILRVMGVIRQRARDFRLATSTEGNKMLVLVTGSDDESLRATMFDQVIELKSPKEEERREAVLEYFFPEEAFSNKRGPFKESLDAIVVATGGRTWSELMRNHREVFLNELEEHGARVVVDNVARLRSIRYIVEGIAANSTRNRLTGQDDTGIKILGPNELVNLFVAYKNGVRSGALSPWEQSQSWAQLEAGILTPFCNSQDLHRLFRQGDGEAKSTNPKSIAGVLLTGASGSGKTSIARYCAAVASSLLPSLCLVEVNCVALVRKELGESERAIRQVFDLARGAAPCVMVLDGVDNIATARGKDNSTHGTMDRMLSTLLTEMDGIQGDLGQPAIVGITVESDWIDQALRRPGRLAKTIKVFNWSDRQLA</sequence>
<dbReference type="PANTHER" id="PTHR23077">
    <property type="entry name" value="AAA-FAMILY ATPASE"/>
    <property type="match status" value="1"/>
</dbReference>
<dbReference type="EMBL" id="HBEJ01006914">
    <property type="protein sequence ID" value="CAD8366796.1"/>
    <property type="molecule type" value="Transcribed_RNA"/>
</dbReference>